<dbReference type="EMBL" id="BAHC01000125">
    <property type="protein sequence ID" value="GAB91249.1"/>
    <property type="molecule type" value="Genomic_DNA"/>
</dbReference>
<organism evidence="1 2">
    <name type="scientific">Gordonia rhizosphera NBRC 16068</name>
    <dbReference type="NCBI Taxonomy" id="1108045"/>
    <lineage>
        <taxon>Bacteria</taxon>
        <taxon>Bacillati</taxon>
        <taxon>Actinomycetota</taxon>
        <taxon>Actinomycetes</taxon>
        <taxon>Mycobacteriales</taxon>
        <taxon>Gordoniaceae</taxon>
        <taxon>Gordonia</taxon>
    </lineage>
</organism>
<protein>
    <submittedName>
        <fullName evidence="1">Uncharacterized protein</fullName>
    </submittedName>
</protein>
<reference evidence="1 2" key="1">
    <citation type="submission" date="2012-08" db="EMBL/GenBank/DDBJ databases">
        <title>Whole genome shotgun sequence of Gordonia rhizosphera NBRC 16068.</title>
        <authorList>
            <person name="Takarada H."/>
            <person name="Isaki S."/>
            <person name="Hosoyama A."/>
            <person name="Tsuchikane K."/>
            <person name="Katsumata H."/>
            <person name="Baba S."/>
            <person name="Ohji S."/>
            <person name="Yamazaki S."/>
            <person name="Fujita N."/>
        </authorList>
    </citation>
    <scope>NUCLEOTIDE SEQUENCE [LARGE SCALE GENOMIC DNA]</scope>
    <source>
        <strain evidence="1 2">NBRC 16068</strain>
    </source>
</reference>
<comment type="caution">
    <text evidence="1">The sequence shown here is derived from an EMBL/GenBank/DDBJ whole genome shotgun (WGS) entry which is preliminary data.</text>
</comment>
<dbReference type="eggNOG" id="ENOG5030BD0">
    <property type="taxonomic scope" value="Bacteria"/>
</dbReference>
<sequence>MTESAPEVEREIVPGQCPRCQAADLARYDAVSESGWVRVTKCQSCLFSLERTPANRLGPITLLVDLV</sequence>
<dbReference type="Proteomes" id="UP000008363">
    <property type="component" value="Unassembled WGS sequence"/>
</dbReference>
<accession>K6WXH3</accession>
<name>K6WXH3_9ACTN</name>
<keyword evidence="2" id="KW-1185">Reference proteome</keyword>
<evidence type="ECO:0000313" key="1">
    <source>
        <dbReference type="EMBL" id="GAB91249.1"/>
    </source>
</evidence>
<gene>
    <name evidence="1" type="ORF">GORHZ_125_01330</name>
</gene>
<dbReference type="RefSeq" id="WP_006334567.1">
    <property type="nucleotide sequence ID" value="NZ_BAHC01000125.1"/>
</dbReference>
<dbReference type="STRING" id="1108045.GORHZ_125_01330"/>
<dbReference type="OrthoDB" id="9011083at2"/>
<dbReference type="AlphaFoldDB" id="K6WXH3"/>
<evidence type="ECO:0000313" key="2">
    <source>
        <dbReference type="Proteomes" id="UP000008363"/>
    </source>
</evidence>
<proteinExistence type="predicted"/>